<dbReference type="CDD" id="cd00060">
    <property type="entry name" value="FHA"/>
    <property type="match status" value="1"/>
</dbReference>
<reference evidence="2 3" key="1">
    <citation type="submission" date="2015-06" db="EMBL/GenBank/DDBJ databases">
        <title>Prevotella sp. 109, sp. nov., a novel member of the family Prevotellaceae isolated from human faeces.</title>
        <authorList>
            <person name="Shkoporov A.N."/>
            <person name="Chaplin A.V."/>
            <person name="Kafarskaia L.I."/>
            <person name="Efimov B.A."/>
        </authorList>
    </citation>
    <scope>NUCLEOTIDE SEQUENCE [LARGE SCALE GENOMIC DNA]</scope>
    <source>
        <strain evidence="2 3">109</strain>
    </source>
</reference>
<protein>
    <recommendedName>
        <fullName evidence="1">FHA domain-containing protein</fullName>
    </recommendedName>
</protein>
<keyword evidence="3" id="KW-1185">Reference proteome</keyword>
<dbReference type="Gene3D" id="2.60.200.20">
    <property type="match status" value="1"/>
</dbReference>
<proteinExistence type="predicted"/>
<dbReference type="InterPro" id="IPR008984">
    <property type="entry name" value="SMAD_FHA_dom_sf"/>
</dbReference>
<dbReference type="InterPro" id="IPR000253">
    <property type="entry name" value="FHA_dom"/>
</dbReference>
<dbReference type="OrthoDB" id="949044at2"/>
<dbReference type="EMBL" id="LFQU01000002">
    <property type="protein sequence ID" value="KOO69497.1"/>
    <property type="molecule type" value="Genomic_DNA"/>
</dbReference>
<organism evidence="2 3">
    <name type="scientific">Xylanibacter rarus</name>
    <dbReference type="NCBI Taxonomy" id="1676614"/>
    <lineage>
        <taxon>Bacteria</taxon>
        <taxon>Pseudomonadati</taxon>
        <taxon>Bacteroidota</taxon>
        <taxon>Bacteroidia</taxon>
        <taxon>Bacteroidales</taxon>
        <taxon>Prevotellaceae</taxon>
        <taxon>Xylanibacter</taxon>
    </lineage>
</organism>
<dbReference type="RefSeq" id="WP_053397591.1">
    <property type="nucleotide sequence ID" value="NZ_LFQU01000002.1"/>
</dbReference>
<feature type="domain" description="FHA" evidence="1">
    <location>
        <begin position="122"/>
        <end position="180"/>
    </location>
</feature>
<dbReference type="AlphaFoldDB" id="A0A8E1QZJ2"/>
<name>A0A8E1QZJ2_9BACT</name>
<accession>A0A8E1QZJ2</accession>
<evidence type="ECO:0000313" key="3">
    <source>
        <dbReference type="Proteomes" id="UP000036951"/>
    </source>
</evidence>
<comment type="caution">
    <text evidence="2">The sequence shown here is derived from an EMBL/GenBank/DDBJ whole genome shotgun (WGS) entry which is preliminary data.</text>
</comment>
<dbReference type="PROSITE" id="PS50006">
    <property type="entry name" value="FHA_DOMAIN"/>
    <property type="match status" value="1"/>
</dbReference>
<dbReference type="Pfam" id="PF00498">
    <property type="entry name" value="FHA"/>
    <property type="match status" value="1"/>
</dbReference>
<evidence type="ECO:0000313" key="2">
    <source>
        <dbReference type="EMBL" id="KOO69497.1"/>
    </source>
</evidence>
<dbReference type="SUPFAM" id="SSF49879">
    <property type="entry name" value="SMAD/FHA domain"/>
    <property type="match status" value="1"/>
</dbReference>
<gene>
    <name evidence="2" type="ORF">ACU52_02260</name>
</gene>
<evidence type="ECO:0000259" key="1">
    <source>
        <dbReference type="PROSITE" id="PS50006"/>
    </source>
</evidence>
<dbReference type="Proteomes" id="UP000036951">
    <property type="component" value="Unassembled WGS sequence"/>
</dbReference>
<sequence>MIIKCPYCGRRFELQRRPPETFCCPKCSYKVPFSVILQEQHSEKTMAAPASGATVTAGGEPQGLPTSVINGQGDKTVVVEGLNGGLKTRLIPELQQKSKGILQVSFQGMSFGTISLPHGNYYNLGRKSSDSTAQIKITPDIAMSRIHAGMRTVKTPAGQIVYQITSVKTENPVYVNGHAIPKGKAYSLKTGDMIKMGETLMRFQMV</sequence>